<gene>
    <name evidence="1" type="ORF">ABEB36_000397</name>
</gene>
<accession>A0ABD1FD06</accession>
<protein>
    <recommendedName>
        <fullName evidence="3">Reverse transcriptase domain-containing protein</fullName>
    </recommendedName>
</protein>
<name>A0ABD1FD06_HYPHA</name>
<dbReference type="EMBL" id="JBDJPC010000001">
    <property type="protein sequence ID" value="KAL1516488.1"/>
    <property type="molecule type" value="Genomic_DNA"/>
</dbReference>
<reference evidence="1 2" key="1">
    <citation type="submission" date="2024-05" db="EMBL/GenBank/DDBJ databases">
        <title>Genetic variation in Jamaican populations of the coffee berry borer (Hypothenemus hampei).</title>
        <authorList>
            <person name="Errbii M."/>
            <person name="Myrie A."/>
        </authorList>
    </citation>
    <scope>NUCLEOTIDE SEQUENCE [LARGE SCALE GENOMIC DNA]</scope>
    <source>
        <strain evidence="1">JA-Hopewell-2020-01-JO</strain>
        <tissue evidence="1">Whole body</tissue>
    </source>
</reference>
<evidence type="ECO:0000313" key="1">
    <source>
        <dbReference type="EMBL" id="KAL1516488.1"/>
    </source>
</evidence>
<dbReference type="AlphaFoldDB" id="A0ABD1FD06"/>
<comment type="caution">
    <text evidence="1">The sequence shown here is derived from an EMBL/GenBank/DDBJ whole genome shotgun (WGS) entry which is preliminary data.</text>
</comment>
<sequence length="177" mass="20074">MDMAMVKGCPQGSSPGLSLWLVGMEGWFARMEGLRLSEGVHDLAFANDQVIVIPGKSAKECKRKWALVWGECVRWSEVCGLSYNPTKTEAMRGEARASVENASHMMFEVLVAQGYRTVPLRAFQALNGTPPLYILGAVRCEWRARIMEDNEWRAKECEMLYSPWKGSIWMEDEEYGE</sequence>
<proteinExistence type="predicted"/>
<evidence type="ECO:0000313" key="2">
    <source>
        <dbReference type="Proteomes" id="UP001566132"/>
    </source>
</evidence>
<keyword evidence="2" id="KW-1185">Reference proteome</keyword>
<organism evidence="1 2">
    <name type="scientific">Hypothenemus hampei</name>
    <name type="common">Coffee berry borer</name>
    <dbReference type="NCBI Taxonomy" id="57062"/>
    <lineage>
        <taxon>Eukaryota</taxon>
        <taxon>Metazoa</taxon>
        <taxon>Ecdysozoa</taxon>
        <taxon>Arthropoda</taxon>
        <taxon>Hexapoda</taxon>
        <taxon>Insecta</taxon>
        <taxon>Pterygota</taxon>
        <taxon>Neoptera</taxon>
        <taxon>Endopterygota</taxon>
        <taxon>Coleoptera</taxon>
        <taxon>Polyphaga</taxon>
        <taxon>Cucujiformia</taxon>
        <taxon>Curculionidae</taxon>
        <taxon>Scolytinae</taxon>
        <taxon>Hypothenemus</taxon>
    </lineage>
</organism>
<evidence type="ECO:0008006" key="3">
    <source>
        <dbReference type="Google" id="ProtNLM"/>
    </source>
</evidence>
<dbReference type="Proteomes" id="UP001566132">
    <property type="component" value="Unassembled WGS sequence"/>
</dbReference>